<reference evidence="2 3" key="1">
    <citation type="submission" date="2019-06" db="EMBL/GenBank/DDBJ databases">
        <authorList>
            <person name="Srinivasan S."/>
        </authorList>
    </citation>
    <scope>NUCLEOTIDE SEQUENCE [LARGE SCALE GENOMIC DNA]</scope>
    <source>
        <strain evidence="2 3">17J68-5</strain>
    </source>
</reference>
<dbReference type="InterPro" id="IPR026444">
    <property type="entry name" value="Secre_tail"/>
</dbReference>
<sequence length="463" mass="47862">MQQHFYTLMQHLQVSLTPLRSFASGKWILVLMLWLGFLGNSPQAWAQCSNCTQLITGDNNGTQGARRNFAIGKGDVFCISSGVTYTGQLTVNSTGTGATPRICISSGGFNGSLVLNGPVIIDNNTSFVLPASSSVTFPTGSSFTNNVGATASFNNVSFGSQTTLTNSSTITSSGTFSSSGTITNNYIIKSAGSFTNSGTLANLYLIIANSGFTNSGTITGVVASDNANTGRFVVKGASSNSGNFGVGASGGRLDFCDAEPGAGGGFNSQTGPAVGSGVSFCKGTLPVELVGFTAKAKGNEVALNWSTASEKNNAKFVVERSANAADFEAVLEVAGRGNSQNTSVYAATDQHPLAGTSYYRLRQVDRDGAATYSSVVSVNAAGKATALRLYPNPATDHLTLDLRNVPAERCAVQVLSLTGRVLQTAQVAGGSTPELSLSNLPSGTYLLRVRGSSFTLAQRVVKL</sequence>
<dbReference type="KEGG" id="hyj:FHG12_02495"/>
<accession>A0A5B7ZVC9</accession>
<gene>
    <name evidence="2" type="ORF">FHG12_02495</name>
</gene>
<dbReference type="EMBL" id="CP040896">
    <property type="protein sequence ID" value="QDA59041.1"/>
    <property type="molecule type" value="Genomic_DNA"/>
</dbReference>
<protein>
    <submittedName>
        <fullName evidence="2">T9SS type A sorting domain-containing protein</fullName>
    </submittedName>
</protein>
<dbReference type="OrthoDB" id="868831at2"/>
<dbReference type="Gene3D" id="2.60.40.10">
    <property type="entry name" value="Immunoglobulins"/>
    <property type="match status" value="1"/>
</dbReference>
<dbReference type="Proteomes" id="UP000305398">
    <property type="component" value="Chromosome"/>
</dbReference>
<feature type="domain" description="Secretion system C-terminal sorting" evidence="1">
    <location>
        <begin position="389"/>
        <end position="456"/>
    </location>
</feature>
<dbReference type="Pfam" id="PF18962">
    <property type="entry name" value="Por_Secre_tail"/>
    <property type="match status" value="1"/>
</dbReference>
<dbReference type="NCBIfam" id="TIGR04183">
    <property type="entry name" value="Por_Secre_tail"/>
    <property type="match status" value="1"/>
</dbReference>
<evidence type="ECO:0000313" key="3">
    <source>
        <dbReference type="Proteomes" id="UP000305398"/>
    </source>
</evidence>
<dbReference type="InterPro" id="IPR013783">
    <property type="entry name" value="Ig-like_fold"/>
</dbReference>
<name>A0A5B7ZVC9_9BACT</name>
<organism evidence="2 3">
    <name type="scientific">Hymenobacter jejuensis</name>
    <dbReference type="NCBI Taxonomy" id="2502781"/>
    <lineage>
        <taxon>Bacteria</taxon>
        <taxon>Pseudomonadati</taxon>
        <taxon>Bacteroidota</taxon>
        <taxon>Cytophagia</taxon>
        <taxon>Cytophagales</taxon>
        <taxon>Hymenobacteraceae</taxon>
        <taxon>Hymenobacter</taxon>
    </lineage>
</organism>
<dbReference type="AlphaFoldDB" id="A0A5B7ZVC9"/>
<keyword evidence="3" id="KW-1185">Reference proteome</keyword>
<evidence type="ECO:0000259" key="1">
    <source>
        <dbReference type="Pfam" id="PF18962"/>
    </source>
</evidence>
<proteinExistence type="predicted"/>
<evidence type="ECO:0000313" key="2">
    <source>
        <dbReference type="EMBL" id="QDA59041.1"/>
    </source>
</evidence>